<evidence type="ECO:0000313" key="2">
    <source>
        <dbReference type="EMBL" id="KAG8457930.1"/>
    </source>
</evidence>
<name>A0A8J5XC19_DIALT</name>
<organism evidence="2 3">
    <name type="scientific">Diacronema lutheri</name>
    <name type="common">Unicellular marine alga</name>
    <name type="synonym">Monochrysis lutheri</name>
    <dbReference type="NCBI Taxonomy" id="2081491"/>
    <lineage>
        <taxon>Eukaryota</taxon>
        <taxon>Haptista</taxon>
        <taxon>Haptophyta</taxon>
        <taxon>Pavlovophyceae</taxon>
        <taxon>Pavlovales</taxon>
        <taxon>Pavlovaceae</taxon>
        <taxon>Diacronema</taxon>
    </lineage>
</organism>
<evidence type="ECO:0000313" key="3">
    <source>
        <dbReference type="Proteomes" id="UP000751190"/>
    </source>
</evidence>
<feature type="region of interest" description="Disordered" evidence="1">
    <location>
        <begin position="137"/>
        <end position="172"/>
    </location>
</feature>
<feature type="compositionally biased region" description="Gly residues" evidence="1">
    <location>
        <begin position="196"/>
        <end position="206"/>
    </location>
</feature>
<feature type="compositionally biased region" description="Low complexity" evidence="1">
    <location>
        <begin position="243"/>
        <end position="257"/>
    </location>
</feature>
<feature type="compositionally biased region" description="Basic residues" evidence="1">
    <location>
        <begin position="269"/>
        <end position="283"/>
    </location>
</feature>
<comment type="caution">
    <text evidence="2">The sequence shown here is derived from an EMBL/GenBank/DDBJ whole genome shotgun (WGS) entry which is preliminary data.</text>
</comment>
<sequence>MGPDEARMCADGACPPIGGFDACEDPDGAGGACMCPPDTAYNAFALNKEGACSCSQICMPRALVKVASTNGVWYGGPSAGLCTAQPTMRNCTSVSKGRTFGVTFFIYRCDGTSPTGSHAPLTNGSADPLLGSCEAPHGGVGASRAHGAHLRARASSAAPDGSRTHSPHNRSRWAGAADAGLVLECDRTPVPADDGAGAGAGAGGNASGTRGAPGSRGARRLPSCDELRTKGIDVGPVDGKQRLLGASRSGAESARSASGGGGAHERASRHARARARARARRGLCRAAEAERL</sequence>
<reference evidence="2" key="1">
    <citation type="submission" date="2021-05" db="EMBL/GenBank/DDBJ databases">
        <title>The genome of the haptophyte Pavlova lutheri (Diacronema luteri, Pavlovales) - a model for lipid biosynthesis in eukaryotic algae.</title>
        <authorList>
            <person name="Hulatt C.J."/>
            <person name="Posewitz M.C."/>
        </authorList>
    </citation>
    <scope>NUCLEOTIDE SEQUENCE</scope>
    <source>
        <strain evidence="2">NIVA-4/92</strain>
    </source>
</reference>
<keyword evidence="3" id="KW-1185">Reference proteome</keyword>
<gene>
    <name evidence="2" type="ORF">KFE25_011996</name>
</gene>
<protein>
    <submittedName>
        <fullName evidence="2">Uncharacterized protein</fullName>
    </submittedName>
</protein>
<dbReference type="OrthoDB" id="10619063at2759"/>
<feature type="region of interest" description="Disordered" evidence="1">
    <location>
        <begin position="187"/>
        <end position="292"/>
    </location>
</feature>
<dbReference type="EMBL" id="JAGTXO010000060">
    <property type="protein sequence ID" value="KAG8457930.1"/>
    <property type="molecule type" value="Genomic_DNA"/>
</dbReference>
<dbReference type="AlphaFoldDB" id="A0A8J5XC19"/>
<evidence type="ECO:0000256" key="1">
    <source>
        <dbReference type="SAM" id="MobiDB-lite"/>
    </source>
</evidence>
<accession>A0A8J5XC19</accession>
<proteinExistence type="predicted"/>
<feature type="compositionally biased region" description="Basic and acidic residues" evidence="1">
    <location>
        <begin position="222"/>
        <end position="231"/>
    </location>
</feature>
<dbReference type="Proteomes" id="UP000751190">
    <property type="component" value="Unassembled WGS sequence"/>
</dbReference>